<comment type="function">
    <text evidence="7">Responsible for the coupling of flagellin expression to flagellar assembly by preventing expression of the flagellin genes when a component of the middle class of proteins is defective. It negatively regulates flagellar genes by inhibiting the activity of FliA by directly binding to FliA.</text>
</comment>
<proteinExistence type="inferred from homology"/>
<evidence type="ECO:0000256" key="8">
    <source>
        <dbReference type="ARBA" id="ARBA00030117"/>
    </source>
</evidence>
<dbReference type="EMBL" id="CP003537">
    <property type="protein sequence ID" value="AGH94789.1"/>
    <property type="molecule type" value="Genomic_DNA"/>
</dbReference>
<keyword evidence="11" id="KW-0966">Cell projection</keyword>
<dbReference type="STRING" id="1184267.A11Q_569"/>
<gene>
    <name evidence="11" type="ORF">A11Q_569</name>
</gene>
<keyword evidence="12" id="KW-1185">Reference proteome</keyword>
<dbReference type="InterPro" id="IPR007412">
    <property type="entry name" value="FlgM"/>
</dbReference>
<feature type="compositionally biased region" description="Low complexity" evidence="9">
    <location>
        <begin position="28"/>
        <end position="49"/>
    </location>
</feature>
<dbReference type="KEGG" id="bex:A11Q_569"/>
<dbReference type="OrthoDB" id="5295890at2"/>
<evidence type="ECO:0000256" key="6">
    <source>
        <dbReference type="ARBA" id="ARBA00023163"/>
    </source>
</evidence>
<dbReference type="SUPFAM" id="SSF101498">
    <property type="entry name" value="Anti-sigma factor FlgM"/>
    <property type="match status" value="1"/>
</dbReference>
<keyword evidence="6" id="KW-0804">Transcription</keyword>
<evidence type="ECO:0000256" key="2">
    <source>
        <dbReference type="ARBA" id="ARBA00017823"/>
    </source>
</evidence>
<keyword evidence="5" id="KW-0805">Transcription regulation</keyword>
<evidence type="ECO:0000313" key="12">
    <source>
        <dbReference type="Proteomes" id="UP000012040"/>
    </source>
</evidence>
<dbReference type="eggNOG" id="COG2747">
    <property type="taxonomic scope" value="Bacteria"/>
</dbReference>
<dbReference type="HOGENOM" id="CLU_2178665_0_0_7"/>
<dbReference type="GO" id="GO:0045892">
    <property type="term" value="P:negative regulation of DNA-templated transcription"/>
    <property type="evidence" value="ECO:0007669"/>
    <property type="project" value="InterPro"/>
</dbReference>
<evidence type="ECO:0000313" key="11">
    <source>
        <dbReference type="EMBL" id="AGH94789.1"/>
    </source>
</evidence>
<evidence type="ECO:0000259" key="10">
    <source>
        <dbReference type="Pfam" id="PF04316"/>
    </source>
</evidence>
<dbReference type="InterPro" id="IPR031316">
    <property type="entry name" value="FlgM_C"/>
</dbReference>
<sequence>MKITHNKVGQNLNLTDAKANKTSDASKTGAAQSAQTNSSSSASAGAQASKVELSPRVQDIKRIKELAASAPDVNAEKVEHFKRLIAEGKYKVDAKAVADRMVEEHLRSAGRTGDE</sequence>
<evidence type="ECO:0000256" key="3">
    <source>
        <dbReference type="ARBA" id="ARBA00022491"/>
    </source>
</evidence>
<evidence type="ECO:0000256" key="7">
    <source>
        <dbReference type="ARBA" id="ARBA00024739"/>
    </source>
</evidence>
<keyword evidence="11" id="KW-0969">Cilium</keyword>
<reference evidence="11 12" key="1">
    <citation type="journal article" date="2013" name="ISME J.">
        <title>By their genes ye shall know them: genomic signatures of predatory bacteria.</title>
        <authorList>
            <person name="Pasternak Z."/>
            <person name="Pietrokovski S."/>
            <person name="Rotem O."/>
            <person name="Gophna U."/>
            <person name="Lurie-Weinberger M.N."/>
            <person name="Jurkevitch E."/>
        </authorList>
    </citation>
    <scope>NUCLEOTIDE SEQUENCE [LARGE SCALE GENOMIC DNA]</scope>
    <source>
        <strain evidence="11 12">JSS</strain>
    </source>
</reference>
<accession>M4VNU0</accession>
<evidence type="ECO:0000256" key="5">
    <source>
        <dbReference type="ARBA" id="ARBA00023015"/>
    </source>
</evidence>
<dbReference type="InterPro" id="IPR035890">
    <property type="entry name" value="Anti-sigma-28_factor_FlgM_sf"/>
</dbReference>
<evidence type="ECO:0000256" key="4">
    <source>
        <dbReference type="ARBA" id="ARBA00022795"/>
    </source>
</evidence>
<comment type="similarity">
    <text evidence="1">Belongs to the FlgM family.</text>
</comment>
<keyword evidence="11" id="KW-0282">Flagellum</keyword>
<dbReference type="Proteomes" id="UP000012040">
    <property type="component" value="Chromosome"/>
</dbReference>
<organism evidence="11 12">
    <name type="scientific">Pseudobdellovibrio exovorus JSS</name>
    <dbReference type="NCBI Taxonomy" id="1184267"/>
    <lineage>
        <taxon>Bacteria</taxon>
        <taxon>Pseudomonadati</taxon>
        <taxon>Bdellovibrionota</taxon>
        <taxon>Bdellovibrionia</taxon>
        <taxon>Bdellovibrionales</taxon>
        <taxon>Pseudobdellovibrionaceae</taxon>
        <taxon>Pseudobdellovibrio</taxon>
    </lineage>
</organism>
<evidence type="ECO:0000256" key="1">
    <source>
        <dbReference type="ARBA" id="ARBA00005322"/>
    </source>
</evidence>
<dbReference type="PATRIC" id="fig|1184267.3.peg.579"/>
<evidence type="ECO:0000256" key="9">
    <source>
        <dbReference type="SAM" id="MobiDB-lite"/>
    </source>
</evidence>
<dbReference type="AlphaFoldDB" id="M4VNU0"/>
<feature type="region of interest" description="Disordered" evidence="9">
    <location>
        <begin position="1"/>
        <end position="54"/>
    </location>
</feature>
<dbReference type="Pfam" id="PF04316">
    <property type="entry name" value="FlgM"/>
    <property type="match status" value="1"/>
</dbReference>
<keyword evidence="4" id="KW-1005">Bacterial flagellum biogenesis</keyword>
<protein>
    <recommendedName>
        <fullName evidence="2">Negative regulator of flagellin synthesis</fullName>
    </recommendedName>
    <alternativeName>
        <fullName evidence="8">Anti-sigma-28 factor</fullName>
    </alternativeName>
</protein>
<name>M4VNU0_9BACT</name>
<keyword evidence="3" id="KW-0678">Repressor</keyword>
<feature type="compositionally biased region" description="Polar residues" evidence="9">
    <location>
        <begin position="7"/>
        <end position="26"/>
    </location>
</feature>
<dbReference type="RefSeq" id="WP_015469279.1">
    <property type="nucleotide sequence ID" value="NC_020813.1"/>
</dbReference>
<dbReference type="NCBIfam" id="TIGR03824">
    <property type="entry name" value="FlgM_jcvi"/>
    <property type="match status" value="1"/>
</dbReference>
<dbReference type="GO" id="GO:0044781">
    <property type="term" value="P:bacterial-type flagellum organization"/>
    <property type="evidence" value="ECO:0007669"/>
    <property type="project" value="UniProtKB-KW"/>
</dbReference>
<feature type="domain" description="Anti-sigma-28 factor FlgM C-terminal" evidence="10">
    <location>
        <begin position="50"/>
        <end position="103"/>
    </location>
</feature>